<keyword evidence="10" id="KW-0378">Hydrolase</keyword>
<dbReference type="SUPFAM" id="SSF109604">
    <property type="entry name" value="HD-domain/PDEase-like"/>
    <property type="match status" value="1"/>
</dbReference>
<dbReference type="GO" id="GO:0005737">
    <property type="term" value="C:cytoplasm"/>
    <property type="evidence" value="ECO:0007669"/>
    <property type="project" value="TreeGrafter"/>
</dbReference>
<evidence type="ECO:0000256" key="3">
    <source>
        <dbReference type="ARBA" id="ARBA00001941"/>
    </source>
</evidence>
<evidence type="ECO:0000256" key="7">
    <source>
        <dbReference type="ARBA" id="ARBA00012964"/>
    </source>
</evidence>
<evidence type="ECO:0000313" key="13">
    <source>
        <dbReference type="Proteomes" id="UP000046393"/>
    </source>
</evidence>
<dbReference type="InterPro" id="IPR003607">
    <property type="entry name" value="HD/PDEase_dom"/>
</dbReference>
<evidence type="ECO:0000256" key="10">
    <source>
        <dbReference type="ARBA" id="ARBA00022801"/>
    </source>
</evidence>
<evidence type="ECO:0000259" key="12">
    <source>
        <dbReference type="SMART" id="SM00471"/>
    </source>
</evidence>
<dbReference type="Gene3D" id="1.10.3210.10">
    <property type="entry name" value="Hypothetical protein af1432"/>
    <property type="match status" value="1"/>
</dbReference>
<comment type="cofactor">
    <cofactor evidence="2">
        <name>Mn(2+)</name>
        <dbReference type="ChEBI" id="CHEBI:29035"/>
    </cofactor>
</comment>
<dbReference type="GO" id="GO:0046872">
    <property type="term" value="F:metal ion binding"/>
    <property type="evidence" value="ECO:0007669"/>
    <property type="project" value="UniProtKB-KW"/>
</dbReference>
<dbReference type="PANTHER" id="PTHR11845">
    <property type="entry name" value="5'-DEOXYNUCLEOTIDASE HDDC2"/>
    <property type="match status" value="1"/>
</dbReference>
<dbReference type="STRING" id="451379.A0A0N5AS02"/>
<evidence type="ECO:0000256" key="6">
    <source>
        <dbReference type="ARBA" id="ARBA00011738"/>
    </source>
</evidence>
<evidence type="ECO:0000313" key="14">
    <source>
        <dbReference type="WBParaSite" id="SMUV_0000754901-mRNA-1"/>
    </source>
</evidence>
<keyword evidence="13" id="KW-1185">Reference proteome</keyword>
<proteinExistence type="inferred from homology"/>
<dbReference type="InterPro" id="IPR006674">
    <property type="entry name" value="HD_domain"/>
</dbReference>
<dbReference type="FunFam" id="1.10.3210.10:FF:000035">
    <property type="entry name" value="HD family hydrolase"/>
    <property type="match status" value="1"/>
</dbReference>
<dbReference type="EC" id="3.1.3.89" evidence="7"/>
<comment type="subunit">
    <text evidence="6">Homodimer.</text>
</comment>
<sequence length="187" mass="21880">MNADIKIFELLKIIDNLKHLRRTGWVRIGVPDPETVASHMYRMAILAMSVKISDIDQLRCIRMALIHDLGESIAGDITPYCGITNEKKFQLEEDAFHKIAELVPKEIGTDWIDLWKEYEAGVSKEALFVKQLDKFDMVAQALEYELKYGIDCDQFFKGTQRIFTTEPFLSWDRELRLKHEAWKNERK</sequence>
<dbReference type="PANTHER" id="PTHR11845:SF13">
    <property type="entry name" value="5'-DEOXYNUCLEOTIDASE HDDC2"/>
    <property type="match status" value="1"/>
</dbReference>
<dbReference type="InterPro" id="IPR039356">
    <property type="entry name" value="YfbR/HDDC2"/>
</dbReference>
<evidence type="ECO:0000256" key="8">
    <source>
        <dbReference type="ARBA" id="ARBA00015933"/>
    </source>
</evidence>
<name>A0A0N5AS02_9BILA</name>
<dbReference type="GO" id="GO:0002953">
    <property type="term" value="F:5'-deoxynucleotidase activity"/>
    <property type="evidence" value="ECO:0007669"/>
    <property type="project" value="UniProtKB-EC"/>
</dbReference>
<evidence type="ECO:0000256" key="11">
    <source>
        <dbReference type="ARBA" id="ARBA00032735"/>
    </source>
</evidence>
<evidence type="ECO:0000256" key="2">
    <source>
        <dbReference type="ARBA" id="ARBA00001936"/>
    </source>
</evidence>
<dbReference type="WBParaSite" id="SMUV_0000754901-mRNA-1">
    <property type="protein sequence ID" value="SMUV_0000754901-mRNA-1"/>
    <property type="gene ID" value="SMUV_0000754901"/>
</dbReference>
<feature type="domain" description="HD/PDEase" evidence="12">
    <location>
        <begin position="32"/>
        <end position="147"/>
    </location>
</feature>
<dbReference type="AlphaFoldDB" id="A0A0N5AS02"/>
<comment type="function">
    <text evidence="4">Catalyzes the dephosphorylation of the nucleoside 5'-monophosphates deoxyadenosine monophosphate (dAMP), deoxycytidine monophosphate (dCMP), deoxyguanosine monophosphate (dGMP) and deoxythymidine monophosphate (dTMP).</text>
</comment>
<evidence type="ECO:0000256" key="1">
    <source>
        <dbReference type="ARBA" id="ARBA00001638"/>
    </source>
</evidence>
<dbReference type="SMART" id="SM00471">
    <property type="entry name" value="HDc"/>
    <property type="match status" value="1"/>
</dbReference>
<reference evidence="14" key="1">
    <citation type="submission" date="2017-02" db="UniProtKB">
        <authorList>
            <consortium name="WormBaseParasite"/>
        </authorList>
    </citation>
    <scope>IDENTIFICATION</scope>
</reference>
<evidence type="ECO:0000256" key="4">
    <source>
        <dbReference type="ARBA" id="ARBA00004074"/>
    </source>
</evidence>
<evidence type="ECO:0000256" key="5">
    <source>
        <dbReference type="ARBA" id="ARBA00009999"/>
    </source>
</evidence>
<evidence type="ECO:0000256" key="9">
    <source>
        <dbReference type="ARBA" id="ARBA00022723"/>
    </source>
</evidence>
<protein>
    <recommendedName>
        <fullName evidence="8">5'-deoxynucleotidase HDDC2</fullName>
        <ecNumber evidence="7">3.1.3.89</ecNumber>
    </recommendedName>
    <alternativeName>
        <fullName evidence="11">HD domain-containing protein 2</fullName>
    </alternativeName>
</protein>
<organism evidence="13 14">
    <name type="scientific">Syphacia muris</name>
    <dbReference type="NCBI Taxonomy" id="451379"/>
    <lineage>
        <taxon>Eukaryota</taxon>
        <taxon>Metazoa</taxon>
        <taxon>Ecdysozoa</taxon>
        <taxon>Nematoda</taxon>
        <taxon>Chromadorea</taxon>
        <taxon>Rhabditida</taxon>
        <taxon>Spirurina</taxon>
        <taxon>Oxyuridomorpha</taxon>
        <taxon>Oxyuroidea</taxon>
        <taxon>Oxyuridae</taxon>
        <taxon>Syphacia</taxon>
    </lineage>
</organism>
<accession>A0A0N5AS02</accession>
<keyword evidence="9" id="KW-0479">Metal-binding</keyword>
<comment type="cofactor">
    <cofactor evidence="3">
        <name>Co(2+)</name>
        <dbReference type="ChEBI" id="CHEBI:48828"/>
    </cofactor>
</comment>
<dbReference type="Pfam" id="PF13023">
    <property type="entry name" value="HD_3"/>
    <property type="match status" value="1"/>
</dbReference>
<comment type="catalytic activity">
    <reaction evidence="1">
        <text>a 2'-deoxyribonucleoside 5'-phosphate + H2O = a 2'-deoxyribonucleoside + phosphate</text>
        <dbReference type="Rhea" id="RHEA:36167"/>
        <dbReference type="ChEBI" id="CHEBI:15377"/>
        <dbReference type="ChEBI" id="CHEBI:18274"/>
        <dbReference type="ChEBI" id="CHEBI:43474"/>
        <dbReference type="ChEBI" id="CHEBI:65317"/>
        <dbReference type="EC" id="3.1.3.89"/>
    </reaction>
</comment>
<comment type="similarity">
    <text evidence="5">Belongs to the HDDC2 family.</text>
</comment>
<dbReference type="Proteomes" id="UP000046393">
    <property type="component" value="Unplaced"/>
</dbReference>